<sequence length="294" mass="32574">MAFQLNFEALQSDWLFAAELRFLLFKSIESLDFAYVAFFDLICWPLVKAVLAGDPSFGVNFKLDEDDFPSRITRRGYYSEESPELISKADSLEDDLVSESTNLSNMIYHLETYIESSQNVTTDAGESETKSSGTGTQALQEGPTSNGLSSPAHRPTTLNISYSGEVDENESNDSCCMARKNELISQDEIPVVNKQSECHDVIEEGSSKEDEISAQGNQIISASNEFVQKPKDVADASSSRLERLARPSMRSAILKVKVEKRFSANHSAKEKNSEGYSKENIQCLPQLASTTFAK</sequence>
<feature type="region of interest" description="Disordered" evidence="1">
    <location>
        <begin position="118"/>
        <end position="173"/>
    </location>
</feature>
<evidence type="ECO:0000313" key="3">
    <source>
        <dbReference type="Proteomes" id="UP000326759"/>
    </source>
</evidence>
<accession>A0A5N5SKA1</accession>
<dbReference type="Proteomes" id="UP000326759">
    <property type="component" value="Unassembled WGS sequence"/>
</dbReference>
<name>A0A5N5SKA1_9CRUS</name>
<keyword evidence="3" id="KW-1185">Reference proteome</keyword>
<protein>
    <submittedName>
        <fullName evidence="2">Uncharacterized protein</fullName>
    </submittedName>
</protein>
<comment type="caution">
    <text evidence="2">The sequence shown here is derived from an EMBL/GenBank/DDBJ whole genome shotgun (WGS) entry which is preliminary data.</text>
</comment>
<feature type="compositionally biased region" description="Polar residues" evidence="1">
    <location>
        <begin position="118"/>
        <end position="149"/>
    </location>
</feature>
<proteinExistence type="predicted"/>
<gene>
    <name evidence="2" type="ORF">Anas_01325</name>
</gene>
<evidence type="ECO:0000256" key="1">
    <source>
        <dbReference type="SAM" id="MobiDB-lite"/>
    </source>
</evidence>
<evidence type="ECO:0000313" key="2">
    <source>
        <dbReference type="EMBL" id="KAB7494138.1"/>
    </source>
</evidence>
<dbReference type="AlphaFoldDB" id="A0A5N5SKA1"/>
<dbReference type="EMBL" id="SEYY01024416">
    <property type="protein sequence ID" value="KAB7494138.1"/>
    <property type="molecule type" value="Genomic_DNA"/>
</dbReference>
<reference evidence="2 3" key="1">
    <citation type="journal article" date="2019" name="PLoS Biol.">
        <title>Sex chromosomes control vertical transmission of feminizing Wolbachia symbionts in an isopod.</title>
        <authorList>
            <person name="Becking T."/>
            <person name="Chebbi M.A."/>
            <person name="Giraud I."/>
            <person name="Moumen B."/>
            <person name="Laverre T."/>
            <person name="Caubet Y."/>
            <person name="Peccoud J."/>
            <person name="Gilbert C."/>
            <person name="Cordaux R."/>
        </authorList>
    </citation>
    <scope>NUCLEOTIDE SEQUENCE [LARGE SCALE GENOMIC DNA]</scope>
    <source>
        <strain evidence="2">ANa2</strain>
        <tissue evidence="2">Whole body excluding digestive tract and cuticle</tissue>
    </source>
</reference>
<organism evidence="2 3">
    <name type="scientific">Armadillidium nasatum</name>
    <dbReference type="NCBI Taxonomy" id="96803"/>
    <lineage>
        <taxon>Eukaryota</taxon>
        <taxon>Metazoa</taxon>
        <taxon>Ecdysozoa</taxon>
        <taxon>Arthropoda</taxon>
        <taxon>Crustacea</taxon>
        <taxon>Multicrustacea</taxon>
        <taxon>Malacostraca</taxon>
        <taxon>Eumalacostraca</taxon>
        <taxon>Peracarida</taxon>
        <taxon>Isopoda</taxon>
        <taxon>Oniscidea</taxon>
        <taxon>Crinocheta</taxon>
        <taxon>Armadillidiidae</taxon>
        <taxon>Armadillidium</taxon>
    </lineage>
</organism>